<proteinExistence type="predicted"/>
<dbReference type="InterPro" id="IPR014982">
    <property type="entry name" value="GSCFA"/>
</dbReference>
<comment type="caution">
    <text evidence="2">The sequence shown here is derived from an EMBL/GenBank/DDBJ whole genome shotgun (WGS) entry which is preliminary data.</text>
</comment>
<sequence>MNFRTVIEPPRHLGYLDHRQHLLLLGSCFVENIGLWLQQRKFDVDINPFGTLYNPESIARNWERIVSGNSFTPDALFQANGLWHSYDHHSRFSRRDRDEALTEMNSCLARAHDRLPVTDRIVITWGSAYIYRLKASGEVVANCHKQLATLFDRELLTVDAIVERWLPIVRYIESHLPACRLLFTVSPIRHLSDGAHGNQLSKATLLLAIDRLQHESRICDYFPSYEILMDDLRDYRFYDTDMTHPSASAITYISELLAESYLTPESREIASQGYKLYTAMNHRPNTGDTDGYKAFLQNTLDRVVRFGQAYPYINMTHEITELNTRINQI</sequence>
<reference evidence="2" key="1">
    <citation type="journal article" date="2021" name="PeerJ">
        <title>Extensive microbial diversity within the chicken gut microbiome revealed by metagenomics and culture.</title>
        <authorList>
            <person name="Gilroy R."/>
            <person name="Ravi A."/>
            <person name="Getino M."/>
            <person name="Pursley I."/>
            <person name="Horton D.L."/>
            <person name="Alikhan N.F."/>
            <person name="Baker D."/>
            <person name="Gharbi K."/>
            <person name="Hall N."/>
            <person name="Watson M."/>
            <person name="Adriaenssens E.M."/>
            <person name="Foster-Nyarko E."/>
            <person name="Jarju S."/>
            <person name="Secka A."/>
            <person name="Antonio M."/>
            <person name="Oren A."/>
            <person name="Chaudhuri R.R."/>
            <person name="La Ragione R."/>
            <person name="Hildebrand F."/>
            <person name="Pallen M.J."/>
        </authorList>
    </citation>
    <scope>NUCLEOTIDE SEQUENCE</scope>
    <source>
        <strain evidence="2">CHK121-7720</strain>
    </source>
</reference>
<dbReference type="RefSeq" id="WP_273306733.1">
    <property type="nucleotide sequence ID" value="NZ_DYUD01000025.1"/>
</dbReference>
<evidence type="ECO:0000313" key="3">
    <source>
        <dbReference type="Proteomes" id="UP000757103"/>
    </source>
</evidence>
<feature type="domain" description="GSCFA" evidence="1">
    <location>
        <begin position="22"/>
        <end position="255"/>
    </location>
</feature>
<evidence type="ECO:0000313" key="2">
    <source>
        <dbReference type="EMBL" id="HJG89662.1"/>
    </source>
</evidence>
<organism evidence="2 3">
    <name type="scientific">Barnesiella viscericola</name>
    <dbReference type="NCBI Taxonomy" id="397865"/>
    <lineage>
        <taxon>Bacteria</taxon>
        <taxon>Pseudomonadati</taxon>
        <taxon>Bacteroidota</taxon>
        <taxon>Bacteroidia</taxon>
        <taxon>Bacteroidales</taxon>
        <taxon>Barnesiellaceae</taxon>
        <taxon>Barnesiella</taxon>
    </lineage>
</organism>
<name>A0A921SVU1_9BACT</name>
<dbReference type="Pfam" id="PF08885">
    <property type="entry name" value="GSCFA"/>
    <property type="match status" value="1"/>
</dbReference>
<gene>
    <name evidence="2" type="ORF">K8U91_09390</name>
</gene>
<evidence type="ECO:0000259" key="1">
    <source>
        <dbReference type="Pfam" id="PF08885"/>
    </source>
</evidence>
<reference evidence="2" key="2">
    <citation type="submission" date="2021-09" db="EMBL/GenBank/DDBJ databases">
        <authorList>
            <person name="Gilroy R."/>
        </authorList>
    </citation>
    <scope>NUCLEOTIDE SEQUENCE</scope>
    <source>
        <strain evidence="2">CHK121-7720</strain>
    </source>
</reference>
<dbReference type="AlphaFoldDB" id="A0A921SVU1"/>
<dbReference type="Proteomes" id="UP000757103">
    <property type="component" value="Unassembled WGS sequence"/>
</dbReference>
<protein>
    <submittedName>
        <fullName evidence="2">GSCFA domain-containing protein</fullName>
    </submittedName>
</protein>
<dbReference type="EMBL" id="DYUD01000025">
    <property type="protein sequence ID" value="HJG89662.1"/>
    <property type="molecule type" value="Genomic_DNA"/>
</dbReference>
<accession>A0A921SVU1</accession>